<dbReference type="Proteomes" id="UP001177260">
    <property type="component" value="Unassembled WGS sequence"/>
</dbReference>
<keyword evidence="2" id="KW-1185">Reference proteome</keyword>
<organism evidence="1 2">
    <name type="scientific">Aspergillus melleus</name>
    <dbReference type="NCBI Taxonomy" id="138277"/>
    <lineage>
        <taxon>Eukaryota</taxon>
        <taxon>Fungi</taxon>
        <taxon>Dikarya</taxon>
        <taxon>Ascomycota</taxon>
        <taxon>Pezizomycotina</taxon>
        <taxon>Eurotiomycetes</taxon>
        <taxon>Eurotiomycetidae</taxon>
        <taxon>Eurotiales</taxon>
        <taxon>Aspergillaceae</taxon>
        <taxon>Aspergillus</taxon>
        <taxon>Aspergillus subgen. Circumdati</taxon>
    </lineage>
</organism>
<accession>A0ACC3B270</accession>
<evidence type="ECO:0000313" key="2">
    <source>
        <dbReference type="Proteomes" id="UP001177260"/>
    </source>
</evidence>
<name>A0ACC3B270_9EURO</name>
<gene>
    <name evidence="1" type="primary">PRA1</name>
    <name evidence="1" type="ORF">N8T08_005694</name>
</gene>
<sequence length="295" mass="32341">MAPSLLSLLLFSTVPAMAIPAPILTPRDSDSQTLPHKSLSPWDAGAVNQYPIHQSCNATQRLQIETGLNETIALADHAKAHILRWGNESSIYRKYFGDSPSIEAIGAYDIVVNGDKGGVLFRCDNPDGNCDLDEWAGHWRGSNATSETVICDLSYTTRRSLTTLCSQGYTVSASKPNTFWAADLLHRLYHLPAIGQGLVEHYADDYEEVIELAKGNESSLATRDSNALQYFALEAFAYDVVVPGEGCAGEDESEGEDEGKQGESHDHQDEEDDEEEKEDIPENCHTHEGGELHCT</sequence>
<protein>
    <submittedName>
        <fullName evidence="1">Prenylated Rab acceptor protein 1</fullName>
    </submittedName>
</protein>
<comment type="caution">
    <text evidence="1">The sequence shown here is derived from an EMBL/GenBank/DDBJ whole genome shotgun (WGS) entry which is preliminary data.</text>
</comment>
<reference evidence="1 2" key="1">
    <citation type="journal article" date="2023" name="ACS Omega">
        <title>Identification of the Neoaspergillic Acid Biosynthesis Gene Cluster by Establishing an In Vitro CRISPR-Ribonucleoprotein Genetic System in Aspergillus melleus.</title>
        <authorList>
            <person name="Yuan B."/>
            <person name="Grau M.F."/>
            <person name="Murata R.M."/>
            <person name="Torok T."/>
            <person name="Venkateswaran K."/>
            <person name="Stajich J.E."/>
            <person name="Wang C.C.C."/>
        </authorList>
    </citation>
    <scope>NUCLEOTIDE SEQUENCE [LARGE SCALE GENOMIC DNA]</scope>
    <source>
        <strain evidence="1 2">IMV 1140</strain>
    </source>
</reference>
<proteinExistence type="predicted"/>
<evidence type="ECO:0000313" key="1">
    <source>
        <dbReference type="EMBL" id="KAK1144281.1"/>
    </source>
</evidence>
<dbReference type="EMBL" id="JAOPJF010000032">
    <property type="protein sequence ID" value="KAK1144281.1"/>
    <property type="molecule type" value="Genomic_DNA"/>
</dbReference>